<dbReference type="GO" id="GO:0008234">
    <property type="term" value="F:cysteine-type peptidase activity"/>
    <property type="evidence" value="ECO:0007669"/>
    <property type="project" value="InterPro"/>
</dbReference>
<evidence type="ECO:0000313" key="3">
    <source>
        <dbReference type="Proteomes" id="UP000663881"/>
    </source>
</evidence>
<dbReference type="SUPFAM" id="SSF54001">
    <property type="entry name" value="Cysteine proteinases"/>
    <property type="match status" value="1"/>
</dbReference>
<dbReference type="Gene3D" id="3.90.70.10">
    <property type="entry name" value="Cysteine proteinases"/>
    <property type="match status" value="1"/>
</dbReference>
<dbReference type="InterPro" id="IPR000668">
    <property type="entry name" value="Peptidase_C1A_C"/>
</dbReference>
<dbReference type="Proteomes" id="UP000663881">
    <property type="component" value="Unassembled WGS sequence"/>
</dbReference>
<evidence type="ECO:0000259" key="1">
    <source>
        <dbReference type="Pfam" id="PF00112"/>
    </source>
</evidence>
<name>A0A820SQ85_9BILA</name>
<comment type="caution">
    <text evidence="2">The sequence shown here is derived from an EMBL/GenBank/DDBJ whole genome shotgun (WGS) entry which is preliminary data.</text>
</comment>
<feature type="domain" description="Peptidase C1A papain C-terminal" evidence="1">
    <location>
        <begin position="2"/>
        <end position="47"/>
    </location>
</feature>
<reference evidence="2" key="1">
    <citation type="submission" date="2021-02" db="EMBL/GenBank/DDBJ databases">
        <authorList>
            <person name="Nowell W R."/>
        </authorList>
    </citation>
    <scope>NUCLEOTIDE SEQUENCE</scope>
</reference>
<accession>A0A820SQ85</accession>
<dbReference type="Pfam" id="PF00112">
    <property type="entry name" value="Peptidase_C1"/>
    <property type="match status" value="1"/>
</dbReference>
<evidence type="ECO:0000313" key="2">
    <source>
        <dbReference type="EMBL" id="CAF4459860.1"/>
    </source>
</evidence>
<dbReference type="GO" id="GO:0006508">
    <property type="term" value="P:proteolysis"/>
    <property type="evidence" value="ECO:0007669"/>
    <property type="project" value="InterPro"/>
</dbReference>
<proteinExistence type="predicted"/>
<dbReference type="AlphaFoldDB" id="A0A820SQ85"/>
<dbReference type="EMBL" id="CAJOAY010036818">
    <property type="protein sequence ID" value="CAF4459860.1"/>
    <property type="molecule type" value="Genomic_DNA"/>
</dbReference>
<gene>
    <name evidence="2" type="ORF">OKA104_LOCUS54625</name>
</gene>
<organism evidence="2 3">
    <name type="scientific">Adineta steineri</name>
    <dbReference type="NCBI Taxonomy" id="433720"/>
    <lineage>
        <taxon>Eukaryota</taxon>
        <taxon>Metazoa</taxon>
        <taxon>Spiralia</taxon>
        <taxon>Gnathifera</taxon>
        <taxon>Rotifera</taxon>
        <taxon>Eurotatoria</taxon>
        <taxon>Bdelloidea</taxon>
        <taxon>Adinetida</taxon>
        <taxon>Adinetidae</taxon>
        <taxon>Adineta</taxon>
    </lineage>
</organism>
<protein>
    <recommendedName>
        <fullName evidence="1">Peptidase C1A papain C-terminal domain-containing protein</fullName>
    </recommendedName>
</protein>
<feature type="non-terminal residue" evidence="2">
    <location>
        <position position="1"/>
    </location>
</feature>
<sequence length="53" mass="5890">AIPCAVDWHSNGYVIPMKYQGQCGSRQAFFATGLYEGQYFTKTQNSSHPSSKT</sequence>
<dbReference type="InterPro" id="IPR038765">
    <property type="entry name" value="Papain-like_cys_pep_sf"/>
</dbReference>